<accession>A0AAV2QV47</accession>
<comment type="caution">
    <text evidence="3">The sequence shown here is derived from an EMBL/GenBank/DDBJ whole genome shotgun (WGS) entry which is preliminary data.</text>
</comment>
<evidence type="ECO:0000256" key="2">
    <source>
        <dbReference type="SAM" id="Phobius"/>
    </source>
</evidence>
<evidence type="ECO:0000256" key="1">
    <source>
        <dbReference type="SAM" id="MobiDB-lite"/>
    </source>
</evidence>
<dbReference type="AlphaFoldDB" id="A0AAV2QV47"/>
<keyword evidence="2" id="KW-1133">Transmembrane helix</keyword>
<proteinExistence type="predicted"/>
<sequence length="674" mass="75036">MEGNNCTKHSNKNTPFIISKPDIRFLPPMTQPEYRKETVRLENSGYGFPFRLCRIYKLKSVSLMKNKCDINHKFLRRRSLLTLMNFSVFIVTSISTKIVSTMSRIFSKLTLMLFLSHILAIQGIEARPTLETCVSDLTSIERPPLETFSALLHQMIPLQDLLKDICHKSPNSWQKLYNQARAIDVYALELQKEILLFLEEEHKLKSSTFPEAAPIKDPAGSNGHLALTPPPLRPDGRTQLVIKEPLDGALEEASIGTCSCDCKACCPDESATAHVVPKVIETAPLKPECPTEKPLKHSSLPEDQPESSDISPEISKVKSKIVEPLPAPAAVIDHLESPQEFLEPIPVLSVVIIDTMPILSSEVLNEVKYESTIPPTTIKMSRMAPSIQTLTLPVTTDSTTTTTVSISDEHFPTTAIKRSTTITPLIQTQTTPVMAASTTTKKVTSSETPLPDMYTTTKIYHQLRTLAPQTSESDKPHINSSDILNNNVVNDEPVIAKEEDRYNIYDENTEDSIMTDDEYSVTYADEVSTISPEDTITDTYDYYYITNTSSDTHIAPDPAIPLGVTPMWSDDATSYIIIDYDIKPIFSKPDLDLDTHETTVSSSKNESSRVVPDQNCFCPCSCSDPDATSLTIPLKSTLQTTDITKMHSACSVPLFNHYITVILIINIFISNNLF</sequence>
<evidence type="ECO:0000313" key="3">
    <source>
        <dbReference type="EMBL" id="CAL4099981.1"/>
    </source>
</evidence>
<protein>
    <submittedName>
        <fullName evidence="3">Uncharacterized protein</fullName>
    </submittedName>
</protein>
<keyword evidence="2" id="KW-0472">Membrane</keyword>
<reference evidence="3 4" key="1">
    <citation type="submission" date="2024-05" db="EMBL/GenBank/DDBJ databases">
        <authorList>
            <person name="Wallberg A."/>
        </authorList>
    </citation>
    <scope>NUCLEOTIDE SEQUENCE [LARGE SCALE GENOMIC DNA]</scope>
</reference>
<keyword evidence="2" id="KW-0812">Transmembrane</keyword>
<dbReference type="Proteomes" id="UP001497623">
    <property type="component" value="Unassembled WGS sequence"/>
</dbReference>
<name>A0AAV2QV47_MEGNR</name>
<evidence type="ECO:0000313" key="4">
    <source>
        <dbReference type="Proteomes" id="UP001497623"/>
    </source>
</evidence>
<feature type="region of interest" description="Disordered" evidence="1">
    <location>
        <begin position="286"/>
        <end position="313"/>
    </location>
</feature>
<feature type="transmembrane region" description="Helical" evidence="2">
    <location>
        <begin position="80"/>
        <end position="99"/>
    </location>
</feature>
<dbReference type="EMBL" id="CAXKWB010011084">
    <property type="protein sequence ID" value="CAL4099981.1"/>
    <property type="molecule type" value="Genomic_DNA"/>
</dbReference>
<organism evidence="3 4">
    <name type="scientific">Meganyctiphanes norvegica</name>
    <name type="common">Northern krill</name>
    <name type="synonym">Thysanopoda norvegica</name>
    <dbReference type="NCBI Taxonomy" id="48144"/>
    <lineage>
        <taxon>Eukaryota</taxon>
        <taxon>Metazoa</taxon>
        <taxon>Ecdysozoa</taxon>
        <taxon>Arthropoda</taxon>
        <taxon>Crustacea</taxon>
        <taxon>Multicrustacea</taxon>
        <taxon>Malacostraca</taxon>
        <taxon>Eumalacostraca</taxon>
        <taxon>Eucarida</taxon>
        <taxon>Euphausiacea</taxon>
        <taxon>Euphausiidae</taxon>
        <taxon>Meganyctiphanes</taxon>
    </lineage>
</organism>
<gene>
    <name evidence="3" type="ORF">MNOR_LOCUS16681</name>
</gene>
<keyword evidence="4" id="KW-1185">Reference proteome</keyword>